<keyword evidence="2" id="KW-1185">Reference proteome</keyword>
<dbReference type="GeneID" id="78297477"/>
<organism evidence="1 2">
    <name type="scientific">Victivallis vadensis</name>
    <dbReference type="NCBI Taxonomy" id="172901"/>
    <lineage>
        <taxon>Bacteria</taxon>
        <taxon>Pseudomonadati</taxon>
        <taxon>Lentisphaerota</taxon>
        <taxon>Lentisphaeria</taxon>
        <taxon>Victivallales</taxon>
        <taxon>Victivallaceae</taxon>
        <taxon>Victivallis</taxon>
    </lineage>
</organism>
<dbReference type="AlphaFoldDB" id="A0A2U1AJL0"/>
<proteinExistence type="predicted"/>
<evidence type="ECO:0000313" key="2">
    <source>
        <dbReference type="Proteomes" id="UP000245959"/>
    </source>
</evidence>
<protein>
    <submittedName>
        <fullName evidence="1">Uncharacterized protein</fullName>
    </submittedName>
</protein>
<dbReference type="RefSeq" id="WP_133245262.1">
    <property type="nucleotide sequence ID" value="NZ_CABMMC010000116.1"/>
</dbReference>
<evidence type="ECO:0000313" key="1">
    <source>
        <dbReference type="EMBL" id="PVY36570.1"/>
    </source>
</evidence>
<name>A0A2U1AJL0_9BACT</name>
<sequence>MDNRSLGLVWLLWGICFSFYPSAAEVENTSGEADYILENIEHYSPFSDTNAAWYFKLKQLRPAGDEYVSLKFRLVDLRGQKEYYWNSVFELSLDSGHIYCFTYRDDAKGGKKLNFRIDTVAECLPDRQYAVFSSPGMTTFLCNPRSHVFPLGQEYKNEYQLLAKKKMEGRFKKELLLMKLEEPKPVSYSKNEEQSWKYVSGISVDDGRRQPKVAIPDFQLFVTIDVGKKTADFAPGMPKGGN</sequence>
<dbReference type="Proteomes" id="UP000245959">
    <property type="component" value="Unassembled WGS sequence"/>
</dbReference>
<accession>A0A2U1AJL0</accession>
<dbReference type="EMBL" id="QEKH01000035">
    <property type="protein sequence ID" value="PVY36570.1"/>
    <property type="molecule type" value="Genomic_DNA"/>
</dbReference>
<reference evidence="1 2" key="1">
    <citation type="submission" date="2018-04" db="EMBL/GenBank/DDBJ databases">
        <title>Genomic Encyclopedia of Type Strains, Phase IV (KMG-IV): sequencing the most valuable type-strain genomes for metagenomic binning, comparative biology and taxonomic classification.</title>
        <authorList>
            <person name="Goeker M."/>
        </authorList>
    </citation>
    <scope>NUCLEOTIDE SEQUENCE [LARGE SCALE GENOMIC DNA]</scope>
    <source>
        <strain evidence="1 2">DSM 14823</strain>
    </source>
</reference>
<gene>
    <name evidence="1" type="ORF">C8D82_13536</name>
</gene>
<comment type="caution">
    <text evidence="1">The sequence shown here is derived from an EMBL/GenBank/DDBJ whole genome shotgun (WGS) entry which is preliminary data.</text>
</comment>